<keyword evidence="2" id="KW-1133">Transmembrane helix</keyword>
<keyword evidence="2" id="KW-0472">Membrane</keyword>
<dbReference type="RefSeq" id="WP_188420943.1">
    <property type="nucleotide sequence ID" value="NZ_BMCK01000001.1"/>
</dbReference>
<evidence type="ECO:0000256" key="1">
    <source>
        <dbReference type="SAM" id="MobiDB-lite"/>
    </source>
</evidence>
<dbReference type="Proteomes" id="UP000630594">
    <property type="component" value="Unassembled WGS sequence"/>
</dbReference>
<proteinExistence type="predicted"/>
<reference evidence="4" key="1">
    <citation type="journal article" date="2019" name="Int. J. Syst. Evol. Microbiol.">
        <title>The Global Catalogue of Microorganisms (GCM) 10K type strain sequencing project: providing services to taxonomists for standard genome sequencing and annotation.</title>
        <authorList>
            <consortium name="The Broad Institute Genomics Platform"/>
            <consortium name="The Broad Institute Genome Sequencing Center for Infectious Disease"/>
            <person name="Wu L."/>
            <person name="Ma J."/>
        </authorList>
    </citation>
    <scope>NUCLEOTIDE SEQUENCE [LARGE SCALE GENOMIC DNA]</scope>
    <source>
        <strain evidence="4">CCM 7403</strain>
    </source>
</reference>
<feature type="transmembrane region" description="Helical" evidence="2">
    <location>
        <begin position="84"/>
        <end position="105"/>
    </location>
</feature>
<feature type="compositionally biased region" description="Basic and acidic residues" evidence="1">
    <location>
        <begin position="107"/>
        <end position="121"/>
    </location>
</feature>
<comment type="caution">
    <text evidence="3">The sequence shown here is derived from an EMBL/GenBank/DDBJ whole genome shotgun (WGS) entry which is preliminary data.</text>
</comment>
<evidence type="ECO:0000256" key="2">
    <source>
        <dbReference type="SAM" id="Phobius"/>
    </source>
</evidence>
<feature type="region of interest" description="Disordered" evidence="1">
    <location>
        <begin position="156"/>
        <end position="199"/>
    </location>
</feature>
<organism evidence="3 4">
    <name type="scientific">Nocardioides daphniae</name>
    <dbReference type="NCBI Taxonomy" id="402297"/>
    <lineage>
        <taxon>Bacteria</taxon>
        <taxon>Bacillati</taxon>
        <taxon>Actinomycetota</taxon>
        <taxon>Actinomycetes</taxon>
        <taxon>Propionibacteriales</taxon>
        <taxon>Nocardioidaceae</taxon>
        <taxon>Nocardioides</taxon>
    </lineage>
</organism>
<evidence type="ECO:0000313" key="3">
    <source>
        <dbReference type="EMBL" id="GGD11601.1"/>
    </source>
</evidence>
<keyword evidence="2" id="KW-0812">Transmembrane</keyword>
<dbReference type="EMBL" id="BMCK01000001">
    <property type="protein sequence ID" value="GGD11601.1"/>
    <property type="molecule type" value="Genomic_DNA"/>
</dbReference>
<feature type="region of interest" description="Disordered" evidence="1">
    <location>
        <begin position="105"/>
        <end position="131"/>
    </location>
</feature>
<evidence type="ECO:0008006" key="5">
    <source>
        <dbReference type="Google" id="ProtNLM"/>
    </source>
</evidence>
<sequence>MTDHDPSDDHLRDSDDVVDEEVRSLLADVRADAPMPASVASRLDDVLASLVAERADGGVDDAAPVAPTAVDLAAERGRRRRRTWLGVAAAAVVLVAAGAVVPQLVSSDDRSTSADSVRDPDAAGSVDGVPSLTRADLAEELQSYLLAEAVTESAAAAASETPASTSADEVPGAEAPLDESLDTSAQADRRPMRGGATFSNGDCVWTGAGQVRDVVYESEPALLVLTENARGRVVARVVSCVAGESTVVRTVTLPSDVPLP</sequence>
<gene>
    <name evidence="3" type="ORF">GCM10007231_08010</name>
</gene>
<feature type="compositionally biased region" description="Low complexity" evidence="1">
    <location>
        <begin position="156"/>
        <end position="167"/>
    </location>
</feature>
<keyword evidence="4" id="KW-1185">Reference proteome</keyword>
<name>A0ABQ1Q467_9ACTN</name>
<protein>
    <recommendedName>
        <fullName evidence="5">Anti-sigma factor</fullName>
    </recommendedName>
</protein>
<evidence type="ECO:0000313" key="4">
    <source>
        <dbReference type="Proteomes" id="UP000630594"/>
    </source>
</evidence>
<accession>A0ABQ1Q467</accession>